<evidence type="ECO:0000313" key="1">
    <source>
        <dbReference type="EMBL" id="GBR51865.1"/>
    </source>
</evidence>
<dbReference type="Gene3D" id="1.10.1220.10">
    <property type="entry name" value="Met repressor-like"/>
    <property type="match status" value="1"/>
</dbReference>
<name>A0ABQ0QNW7_9PROT</name>
<organism evidence="1 2">
    <name type="scientific">Neokomagataea thailandica NBRC 106555</name>
    <dbReference type="NCBI Taxonomy" id="1223520"/>
    <lineage>
        <taxon>Bacteria</taxon>
        <taxon>Pseudomonadati</taxon>
        <taxon>Pseudomonadota</taxon>
        <taxon>Alphaproteobacteria</taxon>
        <taxon>Acetobacterales</taxon>
        <taxon>Acetobacteraceae</taxon>
        <taxon>Neokomagataea</taxon>
    </lineage>
</organism>
<reference evidence="1 2" key="1">
    <citation type="submission" date="2013-04" db="EMBL/GenBank/DDBJ databases">
        <title>The genome sequencing project of 58 acetic acid bacteria.</title>
        <authorList>
            <person name="Okamoto-Kainuma A."/>
            <person name="Ishikawa M."/>
            <person name="Umino S."/>
            <person name="Koizumi Y."/>
            <person name="Shiwa Y."/>
            <person name="Yoshikawa H."/>
            <person name="Matsutani M."/>
            <person name="Matsushita K."/>
        </authorList>
    </citation>
    <scope>NUCLEOTIDE SEQUENCE [LARGE SCALE GENOMIC DNA]</scope>
    <source>
        <strain evidence="1 2">NBRC 106555</strain>
    </source>
</reference>
<dbReference type="EMBL" id="BAQC01000016">
    <property type="protein sequence ID" value="GBR51865.1"/>
    <property type="molecule type" value="Genomic_DNA"/>
</dbReference>
<keyword evidence="2" id="KW-1185">Reference proteome</keyword>
<dbReference type="SUPFAM" id="SSF47598">
    <property type="entry name" value="Ribbon-helix-helix"/>
    <property type="match status" value="1"/>
</dbReference>
<dbReference type="InterPro" id="IPR008651">
    <property type="entry name" value="Uncharacterised_HicB"/>
</dbReference>
<gene>
    <name evidence="1" type="ORF">AA106555_0713</name>
</gene>
<evidence type="ECO:0000313" key="2">
    <source>
        <dbReference type="Proteomes" id="UP001062632"/>
    </source>
</evidence>
<sequence length="119" mass="13040">MVRKPWSETMNNIMEIGGHRAVVQFDPEIGLFRGEFLGLNGGADFYADSVSGLRLEGETSLKVFLEMCAEKGVSPVKHFSGKFQVRLPEKLHARVVEMAAARGVSLNAFVQEALTQVAS</sequence>
<dbReference type="InterPro" id="IPR035069">
    <property type="entry name" value="TTHA1013/TTHA0281-like"/>
</dbReference>
<dbReference type="SUPFAM" id="SSF143100">
    <property type="entry name" value="TTHA1013/TTHA0281-like"/>
    <property type="match status" value="1"/>
</dbReference>
<comment type="caution">
    <text evidence="1">The sequence shown here is derived from an EMBL/GenBank/DDBJ whole genome shotgun (WGS) entry which is preliminary data.</text>
</comment>
<dbReference type="Pfam" id="PF05534">
    <property type="entry name" value="HicB"/>
    <property type="match status" value="1"/>
</dbReference>
<protein>
    <submittedName>
        <fullName evidence="1">Toxin-antitoxin systems HicB</fullName>
    </submittedName>
</protein>
<dbReference type="InterPro" id="IPR010985">
    <property type="entry name" value="Ribbon_hlx_hlx"/>
</dbReference>
<dbReference type="Proteomes" id="UP001062632">
    <property type="component" value="Unassembled WGS sequence"/>
</dbReference>
<accession>A0ABQ0QNW7</accession>
<proteinExistence type="predicted"/>
<dbReference type="CDD" id="cd21631">
    <property type="entry name" value="RHH_CopG_NikR-like"/>
    <property type="match status" value="1"/>
</dbReference>
<dbReference type="InterPro" id="IPR013321">
    <property type="entry name" value="Arc_rbn_hlx_hlx"/>
</dbReference>